<evidence type="ECO:0000256" key="3">
    <source>
        <dbReference type="SAM" id="Phobius"/>
    </source>
</evidence>
<dbReference type="InterPro" id="IPR036890">
    <property type="entry name" value="HATPase_C_sf"/>
</dbReference>
<dbReference type="InterPro" id="IPR011990">
    <property type="entry name" value="TPR-like_helical_dom_sf"/>
</dbReference>
<feature type="transmembrane region" description="Helical" evidence="3">
    <location>
        <begin position="327"/>
        <end position="348"/>
    </location>
</feature>
<gene>
    <name evidence="5" type="ORF">GCM10023210_20620</name>
</gene>
<keyword evidence="4" id="KW-0732">Signal</keyword>
<dbReference type="Gene3D" id="1.25.40.10">
    <property type="entry name" value="Tetratricopeptide repeat domain"/>
    <property type="match status" value="2"/>
</dbReference>
<proteinExistence type="predicted"/>
<dbReference type="SUPFAM" id="SSF48452">
    <property type="entry name" value="TPR-like"/>
    <property type="match status" value="1"/>
</dbReference>
<dbReference type="EMBL" id="BAABHX010000003">
    <property type="protein sequence ID" value="GAA5092138.1"/>
    <property type="molecule type" value="Genomic_DNA"/>
</dbReference>
<feature type="signal peptide" evidence="4">
    <location>
        <begin position="1"/>
        <end position="19"/>
    </location>
</feature>
<dbReference type="Proteomes" id="UP001500353">
    <property type="component" value="Unassembled WGS sequence"/>
</dbReference>
<feature type="chain" id="PRO_5047398763" description="ATP-binding protein" evidence="4">
    <location>
        <begin position="20"/>
        <end position="552"/>
    </location>
</feature>
<keyword evidence="3" id="KW-0812">Transmembrane</keyword>
<accession>A0ABP9MAU8</accession>
<dbReference type="SUPFAM" id="SSF55874">
    <property type="entry name" value="ATPase domain of HSP90 chaperone/DNA topoisomerase II/histidine kinase"/>
    <property type="match status" value="1"/>
</dbReference>
<name>A0ABP9MAU8_9FLAO</name>
<feature type="coiled-coil region" evidence="2">
    <location>
        <begin position="304"/>
        <end position="331"/>
    </location>
</feature>
<reference evidence="6" key="1">
    <citation type="journal article" date="2019" name="Int. J. Syst. Evol. Microbiol.">
        <title>The Global Catalogue of Microorganisms (GCM) 10K type strain sequencing project: providing services to taxonomists for standard genome sequencing and annotation.</title>
        <authorList>
            <consortium name="The Broad Institute Genomics Platform"/>
            <consortium name="The Broad Institute Genome Sequencing Center for Infectious Disease"/>
            <person name="Wu L."/>
            <person name="Ma J."/>
        </authorList>
    </citation>
    <scope>NUCLEOTIDE SEQUENCE [LARGE SCALE GENOMIC DNA]</scope>
    <source>
        <strain evidence="6">JCM 18019</strain>
    </source>
</reference>
<dbReference type="InterPro" id="IPR019734">
    <property type="entry name" value="TPR_rpt"/>
</dbReference>
<dbReference type="Gene3D" id="3.30.565.10">
    <property type="entry name" value="Histidine kinase-like ATPase, C-terminal domain"/>
    <property type="match status" value="1"/>
</dbReference>
<organism evidence="5 6">
    <name type="scientific">Chryseobacterium ginsengisoli</name>
    <dbReference type="NCBI Taxonomy" id="363853"/>
    <lineage>
        <taxon>Bacteria</taxon>
        <taxon>Pseudomonadati</taxon>
        <taxon>Bacteroidota</taxon>
        <taxon>Flavobacteriia</taxon>
        <taxon>Flavobacteriales</taxon>
        <taxon>Weeksellaceae</taxon>
        <taxon>Chryseobacterium group</taxon>
        <taxon>Chryseobacterium</taxon>
    </lineage>
</organism>
<evidence type="ECO:0000313" key="6">
    <source>
        <dbReference type="Proteomes" id="UP001500353"/>
    </source>
</evidence>
<dbReference type="RefSeq" id="WP_345203295.1">
    <property type="nucleotide sequence ID" value="NZ_BAABHX010000003.1"/>
</dbReference>
<protein>
    <recommendedName>
        <fullName evidence="7">ATP-binding protein</fullName>
    </recommendedName>
</protein>
<keyword evidence="1" id="KW-0802">TPR repeat</keyword>
<dbReference type="SMART" id="SM00028">
    <property type="entry name" value="TPR"/>
    <property type="match status" value="2"/>
</dbReference>
<sequence length="552" mass="64285">MKNYFLLIFLILLSSCAQKNINNQKESIADIYYKKAKETKKDSKFYYFNLAKNSYLEIQDSAGVGKSLVNMAILQHDKGDYYGSIETSLEANKFLKNVQDSLTRWILAASYNNIGICSSYLYDFDNSVKFYNSAIKYANDPENKYTYYNNLGDVLISLKKYKEAQLNFVKALQTKEKSNYAKALNNLARAKYNDNPNYDPLPELYEALKIRQQQNDLYGENSSYATISNYFLIKDKNKALYYAKKMLEVATKNDSKEDQLQALQKIINLDKENYLKYFVRFQTLNDSVQISRSKAKNQFAVVRYDVEQKNAENQSLKLRDTENKIDILYRNVVLIILSILLIVAFFWYKKRKKRLEQEKELEVKNTQLKISKKVHDVVANGIYQVMTKIENQEHFDKDEALDELEFVYEKSRDISYEKMDSKNDDQDFSEKISGLIGSFNNENVNTYLAGNDESIWKGLKESTQEEVYQVIRELLVNMKKHSKADRVVFRFERENNLIKIFYTDNGIGISGDVIYKNGLSSTVSRIETIDGEIIFDTKIEKGLKINISFPAH</sequence>
<dbReference type="PROSITE" id="PS50005">
    <property type="entry name" value="TPR"/>
    <property type="match status" value="1"/>
</dbReference>
<comment type="caution">
    <text evidence="5">The sequence shown here is derived from an EMBL/GenBank/DDBJ whole genome shotgun (WGS) entry which is preliminary data.</text>
</comment>
<feature type="repeat" description="TPR" evidence="1">
    <location>
        <begin position="145"/>
        <end position="178"/>
    </location>
</feature>
<evidence type="ECO:0000313" key="5">
    <source>
        <dbReference type="EMBL" id="GAA5092138.1"/>
    </source>
</evidence>
<evidence type="ECO:0008006" key="7">
    <source>
        <dbReference type="Google" id="ProtNLM"/>
    </source>
</evidence>
<evidence type="ECO:0000256" key="4">
    <source>
        <dbReference type="SAM" id="SignalP"/>
    </source>
</evidence>
<keyword evidence="6" id="KW-1185">Reference proteome</keyword>
<evidence type="ECO:0000256" key="2">
    <source>
        <dbReference type="SAM" id="Coils"/>
    </source>
</evidence>
<evidence type="ECO:0000256" key="1">
    <source>
        <dbReference type="PROSITE-ProRule" id="PRU00339"/>
    </source>
</evidence>
<keyword evidence="3" id="KW-0472">Membrane</keyword>
<dbReference type="PROSITE" id="PS51257">
    <property type="entry name" value="PROKAR_LIPOPROTEIN"/>
    <property type="match status" value="1"/>
</dbReference>
<keyword evidence="2" id="KW-0175">Coiled coil</keyword>
<keyword evidence="3" id="KW-1133">Transmembrane helix</keyword>